<accession>A0A075GQ80</accession>
<proteinExistence type="predicted"/>
<feature type="domain" description="ABC3 transporter permease C-terminal" evidence="7">
    <location>
        <begin position="304"/>
        <end position="425"/>
    </location>
</feature>
<dbReference type="AlphaFoldDB" id="A0A075GQ80"/>
<evidence type="ECO:0000313" key="8">
    <source>
        <dbReference type="EMBL" id="AIF06146.1"/>
    </source>
</evidence>
<feature type="transmembrane region" description="Helical" evidence="6">
    <location>
        <begin position="349"/>
        <end position="377"/>
    </location>
</feature>
<name>A0A075GQ80_9EURY</name>
<dbReference type="InterPro" id="IPR003838">
    <property type="entry name" value="ABC3_permease_C"/>
</dbReference>
<evidence type="ECO:0000259" key="7">
    <source>
        <dbReference type="Pfam" id="PF02687"/>
    </source>
</evidence>
<feature type="domain" description="ABC3 transporter permease C-terminal" evidence="7">
    <location>
        <begin position="684"/>
        <end position="801"/>
    </location>
</feature>
<gene>
    <name evidence="8" type="primary">ABC.CD.P</name>
</gene>
<evidence type="ECO:0000256" key="3">
    <source>
        <dbReference type="ARBA" id="ARBA00022692"/>
    </source>
</evidence>
<feature type="transmembrane region" description="Helical" evidence="6">
    <location>
        <begin position="776"/>
        <end position="797"/>
    </location>
</feature>
<keyword evidence="2" id="KW-1003">Cell membrane</keyword>
<reference evidence="8" key="1">
    <citation type="journal article" date="2014" name="Genome Biol. Evol.">
        <title>Pangenome evidence for extensive interdomain horizontal transfer affecting lineage core and shell genes in uncultured planktonic thaumarchaeota and euryarchaeota.</title>
        <authorList>
            <person name="Deschamps P."/>
            <person name="Zivanovic Y."/>
            <person name="Moreira D."/>
            <person name="Rodriguez-Valera F."/>
            <person name="Lopez-Garcia P."/>
        </authorList>
    </citation>
    <scope>NUCLEOTIDE SEQUENCE</scope>
</reference>
<feature type="transmembrane region" description="Helical" evidence="6">
    <location>
        <begin position="397"/>
        <end position="414"/>
    </location>
</feature>
<dbReference type="PANTHER" id="PTHR30287:SF2">
    <property type="entry name" value="BLL1001 PROTEIN"/>
    <property type="match status" value="1"/>
</dbReference>
<dbReference type="Pfam" id="PF02687">
    <property type="entry name" value="FtsX"/>
    <property type="match status" value="2"/>
</dbReference>
<feature type="transmembrane region" description="Helical" evidence="6">
    <location>
        <begin position="20"/>
        <end position="41"/>
    </location>
</feature>
<evidence type="ECO:0000256" key="6">
    <source>
        <dbReference type="SAM" id="Phobius"/>
    </source>
</evidence>
<dbReference type="PANTHER" id="PTHR30287">
    <property type="entry name" value="MEMBRANE COMPONENT OF PREDICTED ABC SUPERFAMILY METABOLITE UPTAKE TRANSPORTER"/>
    <property type="match status" value="1"/>
</dbReference>
<dbReference type="InterPro" id="IPR038766">
    <property type="entry name" value="Membrane_comp_ABC_pdt"/>
</dbReference>
<evidence type="ECO:0000256" key="4">
    <source>
        <dbReference type="ARBA" id="ARBA00022989"/>
    </source>
</evidence>
<evidence type="ECO:0000256" key="5">
    <source>
        <dbReference type="ARBA" id="ARBA00023136"/>
    </source>
</evidence>
<keyword evidence="4 6" id="KW-1133">Transmembrane helix</keyword>
<feature type="transmembrane region" description="Helical" evidence="6">
    <location>
        <begin position="734"/>
        <end position="756"/>
    </location>
</feature>
<dbReference type="EMBL" id="KF900760">
    <property type="protein sequence ID" value="AIF06146.1"/>
    <property type="molecule type" value="Genomic_DNA"/>
</dbReference>
<keyword evidence="3 6" id="KW-0812">Transmembrane</keyword>
<dbReference type="GO" id="GO:0005886">
    <property type="term" value="C:plasma membrane"/>
    <property type="evidence" value="ECO:0007669"/>
    <property type="project" value="UniProtKB-SubCell"/>
</dbReference>
<protein>
    <submittedName>
        <fullName evidence="8">ABC-type antimicrobial peptide transport system, permease component (ABC.CD.P)</fullName>
    </submittedName>
</protein>
<organism evidence="8">
    <name type="scientific">uncultured marine group II/III euryarchaeote KM3_190_A02</name>
    <dbReference type="NCBI Taxonomy" id="1457958"/>
    <lineage>
        <taxon>Archaea</taxon>
        <taxon>Methanobacteriati</taxon>
        <taxon>Methanobacteriota</taxon>
        <taxon>environmental samples</taxon>
    </lineage>
</organism>
<sequence>MSSLLTKRLARSLLKRKLMLFAVVGMIAVGLFAGISFGTYANSVHNLYDDIYADDGDGTNLADAWVENTAATWDGDTADSLCVEIAQNWPDLDLPLVSCEPRVILDGLMFHAEEGEERLVPAIWHGIDEGLVDRVWMPDHECCSGRLAAADDEIVLDEHAATGMGIEIGDAISIGAGHGRTDFTVVGIGYHPFHLYYVVEGNLLPAEPGTFATGYLSDSGIERLANLSAGSANILLLDVEGTPEYDLQSSEEVEGESLSQAIDYVRQTVMQADDASFIAYDRSGVTSVEFLRADAEGASMSYPIITGMIAIVAGITIFLSLQRLIQSQAREIAILRTLGVPKSAIMPGFILAPIAIGIIGSSIGILLGAAFGGPAMVTMYEDIIGIPAIGFSTEPSLILQNFGIAMTIVLVAGIKPAYEASTIQPLDILRGQNEVRLSSRGIQRLTSQLPTTVGLTVRSSVRKPMRLVFTFFAVGLSMLIFGTMSMMMDSMGELVSGADQNWDAQVNVPFGGEGPVIEWAEDNGAEYESMLVFPGNAQGDTRQFLAYGLDVVSTGDDAMVPIDLVEGELPVSGAQTPNVLVDEGTMLFLDWEVGQTQTVMFGPFSLDVEVTGVTRGEVSRTIYFHRSDLSDAIGLEATTVLLTLPDGLELDEQVGEMSVGITKRQDLIDSFDSFLEQQQGIYNAILGLGILIAVAVLSITLLMNLSERDSELATLRVLGAPMSRIRMMMLGEHFAIGLIGGILSALFTIVMAQYLISKMVQWAFYFTLQPDLASTLQLILVVVVISVICTPIGTWRVGKMDLVEKVKDLSQ</sequence>
<feature type="transmembrane region" description="Helical" evidence="6">
    <location>
        <begin position="300"/>
        <end position="321"/>
    </location>
</feature>
<evidence type="ECO:0000256" key="2">
    <source>
        <dbReference type="ARBA" id="ARBA00022475"/>
    </source>
</evidence>
<feature type="transmembrane region" description="Helical" evidence="6">
    <location>
        <begin position="467"/>
        <end position="488"/>
    </location>
</feature>
<feature type="transmembrane region" description="Helical" evidence="6">
    <location>
        <begin position="680"/>
        <end position="702"/>
    </location>
</feature>
<comment type="subcellular location">
    <subcellularLocation>
        <location evidence="1">Cell membrane</location>
        <topology evidence="1">Multi-pass membrane protein</topology>
    </subcellularLocation>
</comment>
<keyword evidence="5 6" id="KW-0472">Membrane</keyword>
<evidence type="ECO:0000256" key="1">
    <source>
        <dbReference type="ARBA" id="ARBA00004651"/>
    </source>
</evidence>